<reference evidence="1 2" key="1">
    <citation type="submission" date="2021-04" db="EMBL/GenBank/DDBJ databases">
        <title>novel species isolated from subtropical streams in China.</title>
        <authorList>
            <person name="Lu H."/>
        </authorList>
    </citation>
    <scope>NUCLEOTIDE SEQUENCE [LARGE SCALE GENOMIC DNA]</scope>
    <source>
        <strain evidence="1 2">FT147W</strain>
    </source>
</reference>
<evidence type="ECO:0000313" key="1">
    <source>
        <dbReference type="EMBL" id="MBR7791160.1"/>
    </source>
</evidence>
<accession>A0ABS5GXI6</accession>
<name>A0ABS5GXI6_9BURK</name>
<gene>
    <name evidence="1" type="ORF">KDM87_01020</name>
</gene>
<protein>
    <submittedName>
        <fullName evidence="1">Uncharacterized protein</fullName>
    </submittedName>
</protein>
<organism evidence="1 2">
    <name type="scientific">Undibacterium rivi</name>
    <dbReference type="NCBI Taxonomy" id="2828729"/>
    <lineage>
        <taxon>Bacteria</taxon>
        <taxon>Pseudomonadati</taxon>
        <taxon>Pseudomonadota</taxon>
        <taxon>Betaproteobacteria</taxon>
        <taxon>Burkholderiales</taxon>
        <taxon>Oxalobacteraceae</taxon>
        <taxon>Undibacterium</taxon>
    </lineage>
</organism>
<keyword evidence="2" id="KW-1185">Reference proteome</keyword>
<dbReference type="Proteomes" id="UP000682982">
    <property type="component" value="Unassembled WGS sequence"/>
</dbReference>
<dbReference type="EMBL" id="JAGSPK010000001">
    <property type="protein sequence ID" value="MBR7791160.1"/>
    <property type="molecule type" value="Genomic_DNA"/>
</dbReference>
<dbReference type="RefSeq" id="WP_212677381.1">
    <property type="nucleotide sequence ID" value="NZ_JAGSPK010000001.1"/>
</dbReference>
<sequence>MSLKEKVPVFMRLSGHFCATQRMNTAGWRRRMMPLSFLASATMLTANAYANADEQTFPVRLSRNEHLLLEKLVCGDPFGVGVAEIDARAFSAQADKANYADVKCRPHAQLKTQPLYYVAQCGRDGKQWSCGAAEVETIVPLKQRKLIVRPGTVPPQRATEAIQTISTYGYFQAKSLDAALQSTCNMGMGNTADLVEISCRRWSITVSFWCPQISPQSPCPRVIYMGER</sequence>
<comment type="caution">
    <text evidence="1">The sequence shown here is derived from an EMBL/GenBank/DDBJ whole genome shotgun (WGS) entry which is preliminary data.</text>
</comment>
<proteinExistence type="predicted"/>
<evidence type="ECO:0000313" key="2">
    <source>
        <dbReference type="Proteomes" id="UP000682982"/>
    </source>
</evidence>